<gene>
    <name evidence="2" type="ORF">A5893_09345</name>
</gene>
<feature type="domain" description="Glycosyl hydrolase family 92" evidence="1">
    <location>
        <begin position="10"/>
        <end position="110"/>
    </location>
</feature>
<dbReference type="InterPro" id="IPR050883">
    <property type="entry name" value="PNGase"/>
</dbReference>
<protein>
    <recommendedName>
        <fullName evidence="1">Glycosyl hydrolase family 92 domain-containing protein</fullName>
    </recommendedName>
</protein>
<dbReference type="InterPro" id="IPR012939">
    <property type="entry name" value="Glyco_hydro_92"/>
</dbReference>
<dbReference type="PANTHER" id="PTHR12143">
    <property type="entry name" value="PEPTIDE N-GLYCANASE PNGASE -RELATED"/>
    <property type="match status" value="1"/>
</dbReference>
<dbReference type="GO" id="GO:0005829">
    <property type="term" value="C:cytosol"/>
    <property type="evidence" value="ECO:0007669"/>
    <property type="project" value="TreeGrafter"/>
</dbReference>
<dbReference type="STRING" id="1826909.A5893_09345"/>
<evidence type="ECO:0000313" key="2">
    <source>
        <dbReference type="EMBL" id="OAQ39771.1"/>
    </source>
</evidence>
<dbReference type="GO" id="GO:0000224">
    <property type="term" value="F:peptide-N4-(N-acetyl-beta-glucosaminyl)asparagine amidase activity"/>
    <property type="evidence" value="ECO:0007669"/>
    <property type="project" value="TreeGrafter"/>
</dbReference>
<evidence type="ECO:0000313" key="3">
    <source>
        <dbReference type="Proteomes" id="UP000078459"/>
    </source>
</evidence>
<name>A0A179DFH4_9SPHI</name>
<proteinExistence type="predicted"/>
<organism evidence="2 3">
    <name type="scientific">Pedobacter psychrophilus</name>
    <dbReference type="NCBI Taxonomy" id="1826909"/>
    <lineage>
        <taxon>Bacteria</taxon>
        <taxon>Pseudomonadati</taxon>
        <taxon>Bacteroidota</taxon>
        <taxon>Sphingobacteriia</taxon>
        <taxon>Sphingobacteriales</taxon>
        <taxon>Sphingobacteriaceae</taxon>
        <taxon>Pedobacter</taxon>
    </lineage>
</organism>
<accession>A0A179DFH4</accession>
<comment type="caution">
    <text evidence="2">The sequence shown here is derived from an EMBL/GenBank/DDBJ whole genome shotgun (WGS) entry which is preliminary data.</text>
</comment>
<dbReference type="Pfam" id="PF07971">
    <property type="entry name" value="Glyco_hydro_92"/>
    <property type="match status" value="1"/>
</dbReference>
<dbReference type="EMBL" id="LWHJ01000027">
    <property type="protein sequence ID" value="OAQ39771.1"/>
    <property type="molecule type" value="Genomic_DNA"/>
</dbReference>
<sequence length="125" mass="13896">MWGHRPSENGSPKGIPGNDDSGAMSSWLVFHMMGLYPNAGQNYYLINSPILKESIIKLENNQSFKIIAKNLSRKNTFIKAASLNNKPFTHTWLTHNELVNGGVLVLEMSDKAGDWGKNVVPPTQE</sequence>
<reference evidence="2 3" key="2">
    <citation type="submission" date="2016-06" db="EMBL/GenBank/DDBJ databases">
        <title>Pedobacter psychrophilus sp. nov., isolated from Antarctic fragmentary rock.</title>
        <authorList>
            <person name="Svec P."/>
        </authorList>
    </citation>
    <scope>NUCLEOTIDE SEQUENCE [LARGE SCALE GENOMIC DNA]</scope>
    <source>
        <strain evidence="2 3">CCM 8644</strain>
    </source>
</reference>
<dbReference type="Gene3D" id="3.30.2080.10">
    <property type="entry name" value="GH92 mannosidase domain"/>
    <property type="match status" value="1"/>
</dbReference>
<reference evidence="2 3" key="1">
    <citation type="submission" date="2016-04" db="EMBL/GenBank/DDBJ databases">
        <authorList>
            <person name="Evans L.H."/>
            <person name="Alamgir A."/>
            <person name="Owens N."/>
            <person name="Weber N.D."/>
            <person name="Virtaneva K."/>
            <person name="Barbian K."/>
            <person name="Babar A."/>
            <person name="Rosenke K."/>
        </authorList>
    </citation>
    <scope>NUCLEOTIDE SEQUENCE [LARGE SCALE GENOMIC DNA]</scope>
    <source>
        <strain evidence="2 3">CCM 8644</strain>
    </source>
</reference>
<dbReference type="GO" id="GO:0006516">
    <property type="term" value="P:glycoprotein catabolic process"/>
    <property type="evidence" value="ECO:0007669"/>
    <property type="project" value="TreeGrafter"/>
</dbReference>
<dbReference type="Proteomes" id="UP000078459">
    <property type="component" value="Unassembled WGS sequence"/>
</dbReference>
<dbReference type="PANTHER" id="PTHR12143:SF43">
    <property type="entry name" value="PUTATIVE-RELATED"/>
    <property type="match status" value="1"/>
</dbReference>
<keyword evidence="3" id="KW-1185">Reference proteome</keyword>
<dbReference type="AlphaFoldDB" id="A0A179DFH4"/>
<evidence type="ECO:0000259" key="1">
    <source>
        <dbReference type="Pfam" id="PF07971"/>
    </source>
</evidence>